<dbReference type="EMBL" id="JAOB01000042">
    <property type="protein sequence ID" value="EUA42149.1"/>
    <property type="molecule type" value="Genomic_DNA"/>
</dbReference>
<keyword evidence="1" id="KW-0378">Hydrolase</keyword>
<reference evidence="1" key="1">
    <citation type="submission" date="2014-01" db="EMBL/GenBank/DDBJ databases">
        <authorList>
            <person name="Brown-Elliot B."/>
            <person name="Wallace R."/>
            <person name="Lenaerts A."/>
            <person name="Ordway D."/>
            <person name="DeGroote M.A."/>
            <person name="Parker T."/>
            <person name="Sizemore C."/>
            <person name="Tallon L.J."/>
            <person name="Sadzewicz L.K."/>
            <person name="Sengamalay N."/>
            <person name="Fraser C.M."/>
            <person name="Hine E."/>
            <person name="Shefchek K.A."/>
            <person name="Das S.P."/>
            <person name="Tettelin H."/>
        </authorList>
    </citation>
    <scope>NUCLEOTIDE SEQUENCE [LARGE SCALE GENOMIC DNA]</scope>
    <source>
        <strain evidence="1">4042</strain>
    </source>
</reference>
<dbReference type="AlphaFoldDB" id="X8BE61"/>
<accession>X8BE61</accession>
<dbReference type="EC" id="3.5.1.-" evidence="1"/>
<organism evidence="1">
    <name type="scientific">Mycobacterium xenopi 4042</name>
    <dbReference type="NCBI Taxonomy" id="1299334"/>
    <lineage>
        <taxon>Bacteria</taxon>
        <taxon>Bacillati</taxon>
        <taxon>Actinomycetota</taxon>
        <taxon>Actinomycetes</taxon>
        <taxon>Mycobacteriales</taxon>
        <taxon>Mycobacteriaceae</taxon>
        <taxon>Mycobacterium</taxon>
    </lineage>
</organism>
<dbReference type="GO" id="GO:0016787">
    <property type="term" value="F:hydrolase activity"/>
    <property type="evidence" value="ECO:0007669"/>
    <property type="project" value="UniProtKB-KW"/>
</dbReference>
<dbReference type="PATRIC" id="fig|1299334.3.peg.4174"/>
<gene>
    <name evidence="1" type="ORF">I553_6009</name>
</gene>
<sequence>MQRIIGTEVEYGISSPSDPTANPILTSTQAVLAYAAAAACSGLNAPAGTTRWNPRCATPADST</sequence>
<name>X8BE61_MYCXE</name>
<protein>
    <submittedName>
        <fullName evidence="1">Pup deamidase/depupylase domain protein</fullName>
        <ecNumber evidence="1">3.5.1.-</ecNumber>
    </submittedName>
</protein>
<evidence type="ECO:0000313" key="1">
    <source>
        <dbReference type="EMBL" id="EUA42149.1"/>
    </source>
</evidence>
<comment type="caution">
    <text evidence="1">The sequence shown here is derived from an EMBL/GenBank/DDBJ whole genome shotgun (WGS) entry which is preliminary data.</text>
</comment>
<proteinExistence type="predicted"/>